<organism evidence="1 2">
    <name type="scientific">Acropora cervicornis</name>
    <name type="common">Staghorn coral</name>
    <dbReference type="NCBI Taxonomy" id="6130"/>
    <lineage>
        <taxon>Eukaryota</taxon>
        <taxon>Metazoa</taxon>
        <taxon>Cnidaria</taxon>
        <taxon>Anthozoa</taxon>
        <taxon>Hexacorallia</taxon>
        <taxon>Scleractinia</taxon>
        <taxon>Astrocoeniina</taxon>
        <taxon>Acroporidae</taxon>
        <taxon>Acropora</taxon>
    </lineage>
</organism>
<reference evidence="1" key="2">
    <citation type="journal article" date="2023" name="Science">
        <title>Genomic signatures of disease resistance in endangered staghorn corals.</title>
        <authorList>
            <person name="Vollmer S.V."/>
            <person name="Selwyn J.D."/>
            <person name="Despard B.A."/>
            <person name="Roesel C.L."/>
        </authorList>
    </citation>
    <scope>NUCLEOTIDE SEQUENCE</scope>
    <source>
        <strain evidence="1">K2</strain>
    </source>
</reference>
<evidence type="ECO:0000313" key="2">
    <source>
        <dbReference type="Proteomes" id="UP001249851"/>
    </source>
</evidence>
<dbReference type="AlphaFoldDB" id="A0AAD9Q944"/>
<keyword evidence="2" id="KW-1185">Reference proteome</keyword>
<name>A0AAD9Q944_ACRCE</name>
<dbReference type="Proteomes" id="UP001249851">
    <property type="component" value="Unassembled WGS sequence"/>
</dbReference>
<evidence type="ECO:0000313" key="1">
    <source>
        <dbReference type="EMBL" id="KAK2557003.1"/>
    </source>
</evidence>
<proteinExistence type="predicted"/>
<sequence length="25" mass="2921">MCSRNKRSGCELAHFACVPKVHWNF</sequence>
<protein>
    <submittedName>
        <fullName evidence="1">Uncharacterized protein</fullName>
    </submittedName>
</protein>
<dbReference type="EMBL" id="JARQWQ010000052">
    <property type="protein sequence ID" value="KAK2557003.1"/>
    <property type="molecule type" value="Genomic_DNA"/>
</dbReference>
<comment type="caution">
    <text evidence="1">The sequence shown here is derived from an EMBL/GenBank/DDBJ whole genome shotgun (WGS) entry which is preliminary data.</text>
</comment>
<gene>
    <name evidence="1" type="ORF">P5673_020850</name>
</gene>
<reference evidence="1" key="1">
    <citation type="journal article" date="2023" name="G3 (Bethesda)">
        <title>Whole genome assembly and annotation of the endangered Caribbean coral Acropora cervicornis.</title>
        <authorList>
            <person name="Selwyn J.D."/>
            <person name="Vollmer S.V."/>
        </authorList>
    </citation>
    <scope>NUCLEOTIDE SEQUENCE</scope>
    <source>
        <strain evidence="1">K2</strain>
    </source>
</reference>
<accession>A0AAD9Q944</accession>